<evidence type="ECO:0000313" key="2">
    <source>
        <dbReference type="Proteomes" id="UP000297225"/>
    </source>
</evidence>
<dbReference type="PANTHER" id="PTHR31377">
    <property type="entry name" value="AGMATINE DEIMINASE-RELATED"/>
    <property type="match status" value="1"/>
</dbReference>
<organism evidence="1 2">
    <name type="scientific">Porphyromonas levii</name>
    <dbReference type="NCBI Taxonomy" id="28114"/>
    <lineage>
        <taxon>Bacteria</taxon>
        <taxon>Pseudomonadati</taxon>
        <taxon>Bacteroidota</taxon>
        <taxon>Bacteroidia</taxon>
        <taxon>Bacteroidales</taxon>
        <taxon>Porphyromonadaceae</taxon>
        <taxon>Porphyromonas</taxon>
    </lineage>
</organism>
<dbReference type="GO" id="GO:0009446">
    <property type="term" value="P:putrescine biosynthetic process"/>
    <property type="evidence" value="ECO:0007669"/>
    <property type="project" value="InterPro"/>
</dbReference>
<comment type="caution">
    <text evidence="1">The sequence shown here is derived from an EMBL/GenBank/DDBJ whole genome shotgun (WGS) entry which is preliminary data.</text>
</comment>
<dbReference type="GeneID" id="66797587"/>
<dbReference type="AlphaFoldDB" id="A0A4Y8WPQ4"/>
<dbReference type="GO" id="GO:0004668">
    <property type="term" value="F:protein-arginine deiminase activity"/>
    <property type="evidence" value="ECO:0007669"/>
    <property type="project" value="InterPro"/>
</dbReference>
<reference evidence="1 2" key="1">
    <citation type="submission" date="2019-03" db="EMBL/GenBank/DDBJ databases">
        <title>Porphyromonas levii Isolated from the Uterus of Dairy Cows.</title>
        <authorList>
            <person name="Francis A.M."/>
        </authorList>
    </citation>
    <scope>NUCLEOTIDE SEQUENCE [LARGE SCALE GENOMIC DNA]</scope>
    <source>
        <strain evidence="1 2">AF5678</strain>
    </source>
</reference>
<dbReference type="GO" id="GO:0047632">
    <property type="term" value="F:agmatine deiminase activity"/>
    <property type="evidence" value="ECO:0007669"/>
    <property type="project" value="TreeGrafter"/>
</dbReference>
<dbReference type="OrthoDB" id="9808013at2"/>
<dbReference type="EMBL" id="SPNC01000064">
    <property type="protein sequence ID" value="TFH95142.1"/>
    <property type="molecule type" value="Genomic_DNA"/>
</dbReference>
<proteinExistence type="predicted"/>
<sequence length="353" mass="39922">MALRKIDNGLIPEWYPQEAVLMAWPEEGMDWAYILPEVRACYTEIITHLLQYTHVVLLVGEGGGISPQQLKAWRHGGKYPLIYIDHFPLNDTWMRDVMPLFGMKEGQRAAYDFGFNGWGLKFAANLDNRAVGRLFERGLFDSGVQGRGHRDFILEGGAIDVNSRGELLSTACVLREPNRNPSRHPDYNETIMSYLGVTRHHMLAGDLALKGDDTDGHIDTIARFVDDDTILYCYAETVPQTVALKQVLEQLTTVEGKSYTLIPLPLPEQRYDEEGYPLPATYANFLITNGAVLVPIYQDAMDEVALEIIRKAMPHHEVVGIDCRALVQQHGSLHCITMQVPEGYIDPIHFERR</sequence>
<dbReference type="Pfam" id="PF04371">
    <property type="entry name" value="PAD_porph"/>
    <property type="match status" value="1"/>
</dbReference>
<dbReference type="SUPFAM" id="SSF55909">
    <property type="entry name" value="Pentein"/>
    <property type="match status" value="1"/>
</dbReference>
<evidence type="ECO:0000313" key="1">
    <source>
        <dbReference type="EMBL" id="TFH95142.1"/>
    </source>
</evidence>
<accession>A0A4Y8WPQ4</accession>
<dbReference type="PANTHER" id="PTHR31377:SF0">
    <property type="entry name" value="AGMATINE DEIMINASE-RELATED"/>
    <property type="match status" value="1"/>
</dbReference>
<dbReference type="Gene3D" id="3.75.10.10">
    <property type="entry name" value="L-arginine/glycine Amidinotransferase, Chain A"/>
    <property type="match status" value="1"/>
</dbReference>
<name>A0A4Y8WPQ4_9PORP</name>
<dbReference type="RefSeq" id="WP_134849931.1">
    <property type="nucleotide sequence ID" value="NZ_CP197400.1"/>
</dbReference>
<gene>
    <name evidence="1" type="ORF">E4P47_05205</name>
</gene>
<dbReference type="STRING" id="1122973.GCA_000379925_00548"/>
<dbReference type="InterPro" id="IPR007466">
    <property type="entry name" value="Peptidyl-Arg-deiminase_porph"/>
</dbReference>
<protein>
    <submittedName>
        <fullName evidence="1">Agmatine deiminase family protein</fullName>
    </submittedName>
</protein>
<keyword evidence="2" id="KW-1185">Reference proteome</keyword>
<dbReference type="Proteomes" id="UP000297225">
    <property type="component" value="Unassembled WGS sequence"/>
</dbReference>